<evidence type="ECO:0000256" key="6">
    <source>
        <dbReference type="ARBA" id="ARBA00023145"/>
    </source>
</evidence>
<dbReference type="HOGENOM" id="CLU_014813_0_3_0"/>
<dbReference type="FunCoup" id="D1C9C1">
    <property type="interactions" value="228"/>
</dbReference>
<reference evidence="13 14" key="2">
    <citation type="journal article" date="2010" name="Stand. Genomic Sci.">
        <title>Complete genome sequence of Desulfohalobium retbaense type strain (HR(100)).</title>
        <authorList>
            <person name="Spring S."/>
            <person name="Nolan M."/>
            <person name="Lapidus A."/>
            <person name="Glavina Del Rio T."/>
            <person name="Copeland A."/>
            <person name="Tice H."/>
            <person name="Cheng J.F."/>
            <person name="Lucas S."/>
            <person name="Land M."/>
            <person name="Chen F."/>
            <person name="Bruce D."/>
            <person name="Goodwin L."/>
            <person name="Pitluck S."/>
            <person name="Ivanova N."/>
            <person name="Mavromatis K."/>
            <person name="Mikhailova N."/>
            <person name="Pati A."/>
            <person name="Chen A."/>
            <person name="Palaniappan K."/>
            <person name="Hauser L."/>
            <person name="Chang Y.J."/>
            <person name="Jeffries C.D."/>
            <person name="Munk C."/>
            <person name="Kiss H."/>
            <person name="Chain P."/>
            <person name="Han C."/>
            <person name="Brettin T."/>
            <person name="Detter J.C."/>
            <person name="Schuler E."/>
            <person name="Goker M."/>
            <person name="Rohde M."/>
            <person name="Bristow J."/>
            <person name="Eisen J.A."/>
            <person name="Markowitz V."/>
            <person name="Hugenholtz P."/>
            <person name="Kyrpides N.C."/>
            <person name="Klenk H.P."/>
        </authorList>
    </citation>
    <scope>NUCLEOTIDE SEQUENCE [LARGE SCALE GENOMIC DNA]</scope>
    <source>
        <strain evidence="14">ATCC 49802 / DSM 20745 / S 6022</strain>
    </source>
</reference>
<comment type="catalytic activity">
    <reaction evidence="8 11">
        <text>an N-terminal (5-L-glutamyl)-[peptide] + an alpha-amino acid = 5-L-glutamyl amino acid + an N-terminal L-alpha-aminoacyl-[peptide]</text>
        <dbReference type="Rhea" id="RHEA:23904"/>
        <dbReference type="Rhea" id="RHEA-COMP:9780"/>
        <dbReference type="Rhea" id="RHEA-COMP:9795"/>
        <dbReference type="ChEBI" id="CHEBI:77644"/>
        <dbReference type="ChEBI" id="CHEBI:78597"/>
        <dbReference type="ChEBI" id="CHEBI:78599"/>
        <dbReference type="ChEBI" id="CHEBI:78608"/>
        <dbReference type="EC" id="2.3.2.2"/>
    </reaction>
</comment>
<keyword evidence="5 11" id="KW-0378">Hydrolase</keyword>
<keyword evidence="7 11" id="KW-0012">Acyltransferase</keyword>
<accession>D1C9C1</accession>
<dbReference type="GO" id="GO:0103068">
    <property type="term" value="F:leukotriene C4 gamma-glutamyl transferase activity"/>
    <property type="evidence" value="ECO:0007669"/>
    <property type="project" value="UniProtKB-EC"/>
</dbReference>
<keyword evidence="4 11" id="KW-0808">Transferase</keyword>
<evidence type="ECO:0000256" key="10">
    <source>
        <dbReference type="PIRSR" id="PIRSR600101-2"/>
    </source>
</evidence>
<feature type="active site" description="Nucleophile" evidence="9">
    <location>
        <position position="404"/>
    </location>
</feature>
<dbReference type="SUPFAM" id="SSF56235">
    <property type="entry name" value="N-terminal nucleophile aminohydrolases (Ntn hydrolases)"/>
    <property type="match status" value="1"/>
</dbReference>
<comment type="catalytic activity">
    <reaction evidence="1 11">
        <text>an S-substituted glutathione + H2O = an S-substituted L-cysteinylglycine + L-glutamate</text>
        <dbReference type="Rhea" id="RHEA:59468"/>
        <dbReference type="ChEBI" id="CHEBI:15377"/>
        <dbReference type="ChEBI" id="CHEBI:29985"/>
        <dbReference type="ChEBI" id="CHEBI:90779"/>
        <dbReference type="ChEBI" id="CHEBI:143103"/>
        <dbReference type="EC" id="3.4.19.13"/>
    </reaction>
</comment>
<evidence type="ECO:0000256" key="8">
    <source>
        <dbReference type="ARBA" id="ARBA00047417"/>
    </source>
</evidence>
<dbReference type="Pfam" id="PF01019">
    <property type="entry name" value="G_glu_transpept"/>
    <property type="match status" value="1"/>
</dbReference>
<name>D1C9C1_SPHTD</name>
<evidence type="ECO:0000256" key="4">
    <source>
        <dbReference type="ARBA" id="ARBA00022679"/>
    </source>
</evidence>
<dbReference type="STRING" id="479434.Sthe_3011"/>
<sequence length="587" mass="62198">MTSDERGVAMGAAANRSRRSEWIIDKTEAVARDGMVAAMQPLAAEAGAEILARGGNAIDAAVATAFAIGVVEPHMSGLGGIAFLVYRDGATGEITCLDGSTVLPAAIRPEMFELLPGDQRAGMYNWRAVKDDANNTGWLAPGVPGMPALVGEAHRRFGRLPWREVVQPAIRLAADGFEVNHYIAMSIAANWDLLQRFPSTRRVYLKPSGAPPAPPISGPGDRLVQPDLARTLSIIAEQGVDVIYRGEIARMIAEEMKRNGGLITEEDLAAHRTYERSPHLASYRGFQIAGALESSGFPTVVEALKIVEGFDLAGAGFQTPDALHLIAEALRRAMVDRLRHLGDPALMPVPLQGVVSPEYAAVRRATIDPSRATPEEGPGDPWPFDPSGGKSPVERSGAPGEGNTTHITVIDRDRNMVALTSTLGGIFGSGVVIEGTGILLNNAVTWFDPEPGAVASIGPGKRVMSAATPVVVLRDGKPFAALGSPGGRRVMSAIYQVLVNLIDYGLGMQAAISAPRLHTEGPALEISTRFPEEVRAALAERGHQIVPRDETISASFFARPNGILIDQETGELHGGVFPFTPATAIGV</sequence>
<evidence type="ECO:0000256" key="2">
    <source>
        <dbReference type="ARBA" id="ARBA00001089"/>
    </source>
</evidence>
<proteinExistence type="inferred from homology"/>
<dbReference type="GO" id="GO:0006751">
    <property type="term" value="P:glutathione catabolic process"/>
    <property type="evidence" value="ECO:0007669"/>
    <property type="project" value="UniProtKB-UniRule"/>
</dbReference>
<keyword evidence="14" id="KW-1185">Reference proteome</keyword>
<dbReference type="AlphaFoldDB" id="D1C9C1"/>
<feature type="region of interest" description="Disordered" evidence="12">
    <location>
        <begin position="368"/>
        <end position="405"/>
    </location>
</feature>
<dbReference type="Gene3D" id="3.60.20.40">
    <property type="match status" value="1"/>
</dbReference>
<evidence type="ECO:0000256" key="3">
    <source>
        <dbReference type="ARBA" id="ARBA00009381"/>
    </source>
</evidence>
<gene>
    <name evidence="13" type="ordered locus">Sthe_3011</name>
</gene>
<evidence type="ECO:0000313" key="14">
    <source>
        <dbReference type="Proteomes" id="UP000002027"/>
    </source>
</evidence>
<dbReference type="NCBIfam" id="TIGR00066">
    <property type="entry name" value="g_glut_trans"/>
    <property type="match status" value="1"/>
</dbReference>
<dbReference type="GO" id="GO:0006750">
    <property type="term" value="P:glutathione biosynthetic process"/>
    <property type="evidence" value="ECO:0007669"/>
    <property type="project" value="UniProtKB-KW"/>
</dbReference>
<dbReference type="PRINTS" id="PR01210">
    <property type="entry name" value="GGTRANSPTASE"/>
</dbReference>
<dbReference type="InterPro" id="IPR029055">
    <property type="entry name" value="Ntn_hydrolases_N"/>
</dbReference>
<protein>
    <recommendedName>
        <fullName evidence="11">Glutathione hydrolase proenzyme</fullName>
        <ecNumber evidence="11">2.3.2.2</ecNumber>
        <ecNumber evidence="11">3.4.19.13</ecNumber>
    </recommendedName>
    <component>
        <recommendedName>
            <fullName evidence="11">Glutathione hydrolase large chain</fullName>
        </recommendedName>
    </component>
    <component>
        <recommendedName>
            <fullName evidence="11">Glutathione hydrolase small chain</fullName>
        </recommendedName>
    </component>
</protein>
<dbReference type="EC" id="2.3.2.2" evidence="11"/>
<dbReference type="UniPathway" id="UPA00204"/>
<reference evidence="14" key="1">
    <citation type="submission" date="2009-11" db="EMBL/GenBank/DDBJ databases">
        <title>The complete chromosome 2 of Sphaerobacter thermophilus DSM 20745.</title>
        <authorList>
            <person name="Lucas S."/>
            <person name="Copeland A."/>
            <person name="Lapidus A."/>
            <person name="Glavina del Rio T."/>
            <person name="Dalin E."/>
            <person name="Tice H."/>
            <person name="Bruce D."/>
            <person name="Goodwin L."/>
            <person name="Pitluck S."/>
            <person name="Kyrpides N."/>
            <person name="Mavromatis K."/>
            <person name="Ivanova N."/>
            <person name="Mikhailova N."/>
            <person name="LaButti K.M."/>
            <person name="Clum A."/>
            <person name="Sun H.I."/>
            <person name="Brettin T."/>
            <person name="Detter J.C."/>
            <person name="Han C."/>
            <person name="Larimer F."/>
            <person name="Land M."/>
            <person name="Hauser L."/>
            <person name="Markowitz V."/>
            <person name="Cheng J.F."/>
            <person name="Hugenholtz P."/>
            <person name="Woyke T."/>
            <person name="Wu D."/>
            <person name="Steenblock K."/>
            <person name="Schneider S."/>
            <person name="Pukall R."/>
            <person name="Goeker M."/>
            <person name="Klenk H.P."/>
            <person name="Eisen J.A."/>
        </authorList>
    </citation>
    <scope>NUCLEOTIDE SEQUENCE [LARGE SCALE GENOMIC DNA]</scope>
    <source>
        <strain evidence="14">ATCC 49802 / DSM 20745 / S 6022</strain>
    </source>
</reference>
<evidence type="ECO:0000256" key="7">
    <source>
        <dbReference type="ARBA" id="ARBA00023315"/>
    </source>
</evidence>
<dbReference type="OrthoDB" id="9781342at2"/>
<dbReference type="InterPro" id="IPR043137">
    <property type="entry name" value="GGT_ssub_C"/>
</dbReference>
<dbReference type="KEGG" id="sti:Sthe_3011"/>
<evidence type="ECO:0000256" key="9">
    <source>
        <dbReference type="PIRSR" id="PIRSR600101-1"/>
    </source>
</evidence>
<dbReference type="Gene3D" id="1.10.246.130">
    <property type="match status" value="1"/>
</dbReference>
<comment type="similarity">
    <text evidence="3 11">Belongs to the gamma-glutamyltransferase family.</text>
</comment>
<dbReference type="InterPro" id="IPR051792">
    <property type="entry name" value="GGT_bact"/>
</dbReference>
<dbReference type="InterPro" id="IPR043138">
    <property type="entry name" value="GGT_lsub"/>
</dbReference>
<keyword evidence="11" id="KW-0317">Glutathione biosynthesis</keyword>
<evidence type="ECO:0000256" key="11">
    <source>
        <dbReference type="RuleBase" id="RU368036"/>
    </source>
</evidence>
<dbReference type="Proteomes" id="UP000002027">
    <property type="component" value="Chromosome 2"/>
</dbReference>
<dbReference type="PANTHER" id="PTHR43199:SF1">
    <property type="entry name" value="GLUTATHIONE HYDROLASE PROENZYME"/>
    <property type="match status" value="1"/>
</dbReference>
<dbReference type="GO" id="GO:0036374">
    <property type="term" value="F:glutathione hydrolase activity"/>
    <property type="evidence" value="ECO:0007669"/>
    <property type="project" value="UniProtKB-UniRule"/>
</dbReference>
<comment type="pathway">
    <text evidence="11">Sulfur metabolism; glutathione metabolism.</text>
</comment>
<keyword evidence="6 11" id="KW-0865">Zymogen</keyword>
<dbReference type="InParanoid" id="D1C9C1"/>
<comment type="subunit">
    <text evidence="11">This enzyme consists of two polypeptide chains, which are synthesized in precursor form from a single polypeptide.</text>
</comment>
<comment type="catalytic activity">
    <reaction evidence="2 11">
        <text>glutathione + H2O = L-cysteinylglycine + L-glutamate</text>
        <dbReference type="Rhea" id="RHEA:28807"/>
        <dbReference type="ChEBI" id="CHEBI:15377"/>
        <dbReference type="ChEBI" id="CHEBI:29985"/>
        <dbReference type="ChEBI" id="CHEBI:57925"/>
        <dbReference type="ChEBI" id="CHEBI:61694"/>
        <dbReference type="EC" id="3.4.19.13"/>
    </reaction>
</comment>
<dbReference type="PANTHER" id="PTHR43199">
    <property type="entry name" value="GLUTATHIONE HYDROLASE"/>
    <property type="match status" value="1"/>
</dbReference>
<organism evidence="13 14">
    <name type="scientific">Sphaerobacter thermophilus (strain ATCC 49802 / DSM 20745 / KCCM 41009 / NCIMB 13125 / S 6022)</name>
    <dbReference type="NCBI Taxonomy" id="479434"/>
    <lineage>
        <taxon>Bacteria</taxon>
        <taxon>Pseudomonadati</taxon>
        <taxon>Thermomicrobiota</taxon>
        <taxon>Thermomicrobia</taxon>
        <taxon>Sphaerobacterales</taxon>
        <taxon>Sphaerobacterineae</taxon>
        <taxon>Sphaerobacteraceae</taxon>
        <taxon>Sphaerobacter</taxon>
    </lineage>
</organism>
<evidence type="ECO:0000313" key="13">
    <source>
        <dbReference type="EMBL" id="ACZ40414.1"/>
    </source>
</evidence>
<evidence type="ECO:0000256" key="5">
    <source>
        <dbReference type="ARBA" id="ARBA00022801"/>
    </source>
</evidence>
<dbReference type="EC" id="3.4.19.13" evidence="11"/>
<evidence type="ECO:0000256" key="12">
    <source>
        <dbReference type="SAM" id="MobiDB-lite"/>
    </source>
</evidence>
<dbReference type="EMBL" id="CP001824">
    <property type="protein sequence ID" value="ACZ40414.1"/>
    <property type="molecule type" value="Genomic_DNA"/>
</dbReference>
<dbReference type="eggNOG" id="COG0405">
    <property type="taxonomic scope" value="Bacteria"/>
</dbReference>
<feature type="binding site" evidence="10">
    <location>
        <position position="487"/>
    </location>
    <ligand>
        <name>L-glutamate</name>
        <dbReference type="ChEBI" id="CHEBI:29985"/>
    </ligand>
</feature>
<dbReference type="InterPro" id="IPR000101">
    <property type="entry name" value="GGT_peptidase"/>
</dbReference>
<evidence type="ECO:0000256" key="1">
    <source>
        <dbReference type="ARBA" id="ARBA00001049"/>
    </source>
</evidence>
<comment type="PTM">
    <text evidence="11">Cleaved by autocatalysis into a large and a small subunit.</text>
</comment>